<organism evidence="1 2">
    <name type="scientific">Arabidopsis arenosa</name>
    <name type="common">Sand rock-cress</name>
    <name type="synonym">Cardaminopsis arenosa</name>
    <dbReference type="NCBI Taxonomy" id="38785"/>
    <lineage>
        <taxon>Eukaryota</taxon>
        <taxon>Viridiplantae</taxon>
        <taxon>Streptophyta</taxon>
        <taxon>Embryophyta</taxon>
        <taxon>Tracheophyta</taxon>
        <taxon>Spermatophyta</taxon>
        <taxon>Magnoliopsida</taxon>
        <taxon>eudicotyledons</taxon>
        <taxon>Gunneridae</taxon>
        <taxon>Pentapetalae</taxon>
        <taxon>rosids</taxon>
        <taxon>malvids</taxon>
        <taxon>Brassicales</taxon>
        <taxon>Brassicaceae</taxon>
        <taxon>Camelineae</taxon>
        <taxon>Arabidopsis</taxon>
    </lineage>
</organism>
<keyword evidence="2" id="KW-1185">Reference proteome</keyword>
<dbReference type="EMBL" id="LR999451">
    <property type="protein sequence ID" value="CAE5958329.1"/>
    <property type="molecule type" value="Genomic_DNA"/>
</dbReference>
<proteinExistence type="predicted"/>
<name>A0A8S1ZF65_ARAAE</name>
<dbReference type="AlphaFoldDB" id="A0A8S1ZF65"/>
<reference evidence="1" key="1">
    <citation type="submission" date="2021-01" db="EMBL/GenBank/DDBJ databases">
        <authorList>
            <person name="Bezrukov I."/>
        </authorList>
    </citation>
    <scope>NUCLEOTIDE SEQUENCE</scope>
</reference>
<protein>
    <submittedName>
        <fullName evidence="1">Uncharacterized protein</fullName>
    </submittedName>
</protein>
<gene>
    <name evidence="1" type="ORF">AARE701A_LOCUS1938</name>
</gene>
<sequence>MGCCFRAREDQSTSDSVSQANSNEHFSNKALKLKLAPTQHVFVNAGFSSNVLPLQQSVKPSVVPYKVALSPSKSDDGSVSLDETMSSTDSYKIPQVEYIDNYKVSAVVRLKGKH</sequence>
<accession>A0A8S1ZF65</accession>
<dbReference type="Proteomes" id="UP000682877">
    <property type="component" value="Chromosome 1"/>
</dbReference>
<evidence type="ECO:0000313" key="1">
    <source>
        <dbReference type="EMBL" id="CAE5958329.1"/>
    </source>
</evidence>
<evidence type="ECO:0000313" key="2">
    <source>
        <dbReference type="Proteomes" id="UP000682877"/>
    </source>
</evidence>